<dbReference type="AlphaFoldDB" id="A0AB39L1F0"/>
<reference evidence="2" key="1">
    <citation type="submission" date="2024-07" db="EMBL/GenBank/DDBJ databases">
        <authorList>
            <person name="fu j."/>
        </authorList>
    </citation>
    <scope>NUCLEOTIDE SEQUENCE</scope>
    <source>
        <strain evidence="2">P10A9</strain>
    </source>
</reference>
<accession>A0AB39L1F0</accession>
<dbReference type="RefSeq" id="WP_369045075.1">
    <property type="nucleotide sequence ID" value="NZ_CP163302.1"/>
</dbReference>
<dbReference type="InterPro" id="IPR025159">
    <property type="entry name" value="AbiEi_N"/>
</dbReference>
<dbReference type="Gene3D" id="3.40.960.10">
    <property type="entry name" value="VSR Endonuclease"/>
    <property type="match status" value="1"/>
</dbReference>
<feature type="domain" description="AbiEi antitoxin N-terminal" evidence="1">
    <location>
        <begin position="4"/>
        <end position="50"/>
    </location>
</feature>
<sequence length="281" mass="30536">MPDVKELVALRNGAARTGELLSLGVSRRQLQAALAKGSIDRPARGVVALPDADPLLVRCLTTNSLLTCVSAAECHGLWVLHEPEKVHLLRSDGRLVSDRAVVHRQSWVAADLGSRLASLADVVLHALSCLPELEALVIAESAVQKGLSKDYLLAQLPGRRNGRARAVLDLIEPGADSLVETLARTHLRRAGLRVRSQVEIGGVGWVDHLIEECVILETDGKEHQKPASRYKDYARDAHAQTLRLAVVRVGYGDLVHHPDQMVERVKAVVAARLSMGRLPVL</sequence>
<gene>
    <name evidence="2" type="ORF">AB5L97_13715</name>
</gene>
<protein>
    <submittedName>
        <fullName evidence="2">Type IV toxin-antitoxin system AbiEi family antitoxin domain-containing protein</fullName>
    </submittedName>
</protein>
<evidence type="ECO:0000259" key="1">
    <source>
        <dbReference type="Pfam" id="PF13338"/>
    </source>
</evidence>
<evidence type="ECO:0000313" key="2">
    <source>
        <dbReference type="EMBL" id="XDP44327.1"/>
    </source>
</evidence>
<proteinExistence type="predicted"/>
<dbReference type="Pfam" id="PF13338">
    <property type="entry name" value="AbiEi_4"/>
    <property type="match status" value="1"/>
</dbReference>
<organism evidence="2">
    <name type="scientific">Sinomonas puerhi</name>
    <dbReference type="NCBI Taxonomy" id="3238584"/>
    <lineage>
        <taxon>Bacteria</taxon>
        <taxon>Bacillati</taxon>
        <taxon>Actinomycetota</taxon>
        <taxon>Actinomycetes</taxon>
        <taxon>Micrococcales</taxon>
        <taxon>Micrococcaceae</taxon>
        <taxon>Sinomonas</taxon>
    </lineage>
</organism>
<dbReference type="KEGG" id="spue:AB5L97_13715"/>
<name>A0AB39L1F0_9MICC</name>
<dbReference type="EMBL" id="CP163302">
    <property type="protein sequence ID" value="XDP44327.1"/>
    <property type="molecule type" value="Genomic_DNA"/>
</dbReference>